<dbReference type="InterPro" id="IPR036013">
    <property type="entry name" value="Band_7/SPFH_dom_sf"/>
</dbReference>
<dbReference type="InterPro" id="IPR001107">
    <property type="entry name" value="Band_7"/>
</dbReference>
<dbReference type="NCBIfam" id="TIGR01932">
    <property type="entry name" value="hflC"/>
    <property type="match status" value="1"/>
</dbReference>
<dbReference type="Proteomes" id="UP000095008">
    <property type="component" value="Unassembled WGS sequence"/>
</dbReference>
<dbReference type="Gene3D" id="3.30.479.30">
    <property type="entry name" value="Band 7 domain"/>
    <property type="match status" value="1"/>
</dbReference>
<keyword evidence="8" id="KW-0378">Hydrolase</keyword>
<dbReference type="RefSeq" id="WP_024893798.1">
    <property type="nucleotide sequence ID" value="NZ_JAAOMO010000167.1"/>
</dbReference>
<evidence type="ECO:0000256" key="6">
    <source>
        <dbReference type="PIRNR" id="PIRNR005651"/>
    </source>
</evidence>
<dbReference type="EMBL" id="LWRY01000280">
    <property type="protein sequence ID" value="OCX68077.1"/>
    <property type="molecule type" value="Genomic_DNA"/>
</dbReference>
<evidence type="ECO:0000256" key="3">
    <source>
        <dbReference type="ARBA" id="ARBA00022692"/>
    </source>
</evidence>
<dbReference type="Pfam" id="PF01145">
    <property type="entry name" value="Band_7"/>
    <property type="match status" value="1"/>
</dbReference>
<comment type="function">
    <text evidence="6">HflC and HflK could regulate a protease.</text>
</comment>
<dbReference type="InterPro" id="IPR010200">
    <property type="entry name" value="HflC"/>
</dbReference>
<accession>A0A1C2JDZ7</accession>
<name>A0A1C2JDZ7_ACITH</name>
<dbReference type="GO" id="GO:0016020">
    <property type="term" value="C:membrane"/>
    <property type="evidence" value="ECO:0007669"/>
    <property type="project" value="UniProtKB-SubCell"/>
</dbReference>
<dbReference type="OrthoDB" id="9812991at2"/>
<dbReference type="Proteomes" id="UP000094893">
    <property type="component" value="Unassembled WGS sequence"/>
</dbReference>
<dbReference type="GO" id="GO:0008233">
    <property type="term" value="F:peptidase activity"/>
    <property type="evidence" value="ECO:0007669"/>
    <property type="project" value="UniProtKB-KW"/>
</dbReference>
<dbReference type="SMART" id="SM00244">
    <property type="entry name" value="PHB"/>
    <property type="match status" value="1"/>
</dbReference>
<evidence type="ECO:0000256" key="4">
    <source>
        <dbReference type="ARBA" id="ARBA00022989"/>
    </source>
</evidence>
<reference evidence="8 10" key="1">
    <citation type="journal article" date="2016" name="Int. J. Mol. Sci.">
        <title>Comparative genomics of the extreme acidophile Acidithiobacillus thiooxidans reveals intraspecific divergence and niche adaptation.</title>
        <authorList>
            <person name="Zhang X."/>
            <person name="Feng X."/>
            <person name="Tao J."/>
            <person name="Ma L."/>
            <person name="Xiao Y."/>
            <person name="Liang Y."/>
            <person name="Liu X."/>
            <person name="Yin H."/>
        </authorList>
    </citation>
    <scope>NUCLEOTIDE SEQUENCE [LARGE SCALE GENOMIC DNA]</scope>
    <source>
        <strain evidence="9 10">A02</strain>
        <strain evidence="8">DXS-W</strain>
    </source>
</reference>
<dbReference type="PANTHER" id="PTHR42911">
    <property type="entry name" value="MODULATOR OF FTSH PROTEASE HFLC"/>
    <property type="match status" value="1"/>
</dbReference>
<dbReference type="STRING" id="930.GCA_002079865_03124"/>
<organism evidence="8 11">
    <name type="scientific">Acidithiobacillus thiooxidans</name>
    <name type="common">Thiobacillus thiooxidans</name>
    <dbReference type="NCBI Taxonomy" id="930"/>
    <lineage>
        <taxon>Bacteria</taxon>
        <taxon>Pseudomonadati</taxon>
        <taxon>Pseudomonadota</taxon>
        <taxon>Acidithiobacillia</taxon>
        <taxon>Acidithiobacillales</taxon>
        <taxon>Acidithiobacillaceae</taxon>
        <taxon>Acidithiobacillus</taxon>
    </lineage>
</organism>
<dbReference type="GO" id="GO:0006508">
    <property type="term" value="P:proteolysis"/>
    <property type="evidence" value="ECO:0007669"/>
    <property type="project" value="UniProtKB-KW"/>
</dbReference>
<keyword evidence="11" id="KW-1185">Reference proteome</keyword>
<keyword evidence="4" id="KW-1133">Transmembrane helix</keyword>
<dbReference type="SUPFAM" id="SSF117892">
    <property type="entry name" value="Band 7/SPFH domain"/>
    <property type="match status" value="1"/>
</dbReference>
<evidence type="ECO:0000256" key="1">
    <source>
        <dbReference type="ARBA" id="ARBA00004167"/>
    </source>
</evidence>
<proteinExistence type="inferred from homology"/>
<comment type="caution">
    <text evidence="8">The sequence shown here is derived from an EMBL/GenBank/DDBJ whole genome shotgun (WGS) entry which is preliminary data.</text>
</comment>
<keyword evidence="5" id="KW-0472">Membrane</keyword>
<evidence type="ECO:0000313" key="11">
    <source>
        <dbReference type="Proteomes" id="UP000095008"/>
    </source>
</evidence>
<dbReference type="AlphaFoldDB" id="A0A1C2JDZ7"/>
<dbReference type="PANTHER" id="PTHR42911:SF1">
    <property type="entry name" value="MODULATOR OF FTSH PROTEASE HFLC"/>
    <property type="match status" value="1"/>
</dbReference>
<keyword evidence="3" id="KW-0812">Transmembrane</keyword>
<gene>
    <name evidence="8" type="ORF">A6M23_19210</name>
    <name evidence="9" type="ORF">A6P07_00140</name>
</gene>
<evidence type="ECO:0000313" key="10">
    <source>
        <dbReference type="Proteomes" id="UP000094893"/>
    </source>
</evidence>
<dbReference type="PIRSF" id="PIRSF005651">
    <property type="entry name" value="HflC"/>
    <property type="match status" value="1"/>
</dbReference>
<evidence type="ECO:0000256" key="2">
    <source>
        <dbReference type="ARBA" id="ARBA00007862"/>
    </source>
</evidence>
<dbReference type="CDD" id="cd03405">
    <property type="entry name" value="SPFH_HflC"/>
    <property type="match status" value="1"/>
</dbReference>
<keyword evidence="8" id="KW-0645">Protease</keyword>
<evidence type="ECO:0000313" key="9">
    <source>
        <dbReference type="EMBL" id="OCX77491.1"/>
    </source>
</evidence>
<feature type="domain" description="Band 7" evidence="7">
    <location>
        <begin position="21"/>
        <end position="183"/>
    </location>
</feature>
<dbReference type="eggNOG" id="COG0330">
    <property type="taxonomic scope" value="Bacteria"/>
</dbReference>
<dbReference type="EMBL" id="LWSA01000001">
    <property type="protein sequence ID" value="OCX77491.1"/>
    <property type="molecule type" value="Genomic_DNA"/>
</dbReference>
<comment type="subcellular location">
    <subcellularLocation>
        <location evidence="1">Membrane</location>
        <topology evidence="1">Single-pass membrane protein</topology>
    </subcellularLocation>
</comment>
<sequence>MKNWIWAVLIVFLAVLLLASASFYTVNQSQNALLMQFGKQISVQKAPGLYLKWPVLQNVEYVDKRLQNYSPQPESFLTQDKKPLLLSYFAEWQVVNPGVYYARLHDQANAQTQIGDVLRAALRSQIATMSMEALIAARQQEISTPVMQAADQHLSTFGIRLVDLRILQVGLPPELLQATYKRMEAEQTQQANTYHSQGKADAEQIRASAEKEKTSILADAYRQQEQIKGQGDAEAASIYGDAYGKDPKFFAFYRSLEAYRHALSDKTVLVLNPDSPFFKYFRHSLNEAGK</sequence>
<comment type="similarity">
    <text evidence="2 6">Belongs to the band 7/mec-2 family. HflC subfamily.</text>
</comment>
<protein>
    <recommendedName>
        <fullName evidence="6">Protein HflC</fullName>
    </recommendedName>
</protein>
<evidence type="ECO:0000259" key="7">
    <source>
        <dbReference type="SMART" id="SM00244"/>
    </source>
</evidence>
<evidence type="ECO:0000256" key="5">
    <source>
        <dbReference type="ARBA" id="ARBA00023136"/>
    </source>
</evidence>
<evidence type="ECO:0000313" key="8">
    <source>
        <dbReference type="EMBL" id="OCX68077.1"/>
    </source>
</evidence>